<dbReference type="AlphaFoldDB" id="A0A8S9WP86"/>
<evidence type="ECO:0008006" key="3">
    <source>
        <dbReference type="Google" id="ProtNLM"/>
    </source>
</evidence>
<name>A0A8S9WP86_APOLU</name>
<protein>
    <recommendedName>
        <fullName evidence="3">Integrase catalytic domain-containing protein</fullName>
    </recommendedName>
</protein>
<comment type="caution">
    <text evidence="1">The sequence shown here is derived from an EMBL/GenBank/DDBJ whole genome shotgun (WGS) entry which is preliminary data.</text>
</comment>
<reference evidence="1" key="1">
    <citation type="journal article" date="2021" name="Mol. Ecol. Resour.">
        <title>Apolygus lucorum genome provides insights into omnivorousness and mesophyll feeding.</title>
        <authorList>
            <person name="Liu Y."/>
            <person name="Liu H."/>
            <person name="Wang H."/>
            <person name="Huang T."/>
            <person name="Liu B."/>
            <person name="Yang B."/>
            <person name="Yin L."/>
            <person name="Li B."/>
            <person name="Zhang Y."/>
            <person name="Zhang S."/>
            <person name="Jiang F."/>
            <person name="Zhang X."/>
            <person name="Ren Y."/>
            <person name="Wang B."/>
            <person name="Wang S."/>
            <person name="Lu Y."/>
            <person name="Wu K."/>
            <person name="Fan W."/>
            <person name="Wang G."/>
        </authorList>
    </citation>
    <scope>NUCLEOTIDE SEQUENCE</scope>
    <source>
        <strain evidence="1">12Hb</strain>
    </source>
</reference>
<organism evidence="1 2">
    <name type="scientific">Apolygus lucorum</name>
    <name type="common">Small green plant bug</name>
    <name type="synonym">Lygocoris lucorum</name>
    <dbReference type="NCBI Taxonomy" id="248454"/>
    <lineage>
        <taxon>Eukaryota</taxon>
        <taxon>Metazoa</taxon>
        <taxon>Ecdysozoa</taxon>
        <taxon>Arthropoda</taxon>
        <taxon>Hexapoda</taxon>
        <taxon>Insecta</taxon>
        <taxon>Pterygota</taxon>
        <taxon>Neoptera</taxon>
        <taxon>Paraneoptera</taxon>
        <taxon>Hemiptera</taxon>
        <taxon>Heteroptera</taxon>
        <taxon>Panheteroptera</taxon>
        <taxon>Cimicomorpha</taxon>
        <taxon>Miridae</taxon>
        <taxon>Mirini</taxon>
        <taxon>Apolygus</taxon>
    </lineage>
</organism>
<sequence>MRAPPYFSLAITTVVDEVNKTQDGRKLKVNRQNHIPYIITDNGSVFTSHLFNAFLLTNGVNAKLLPRHYHSPNKAERVIRDVKTAITAYHGTNQCIPTHLLHHPPLTTDDEVFTRP</sequence>
<keyword evidence="2" id="KW-1185">Reference proteome</keyword>
<accession>A0A8S9WP86</accession>
<proteinExistence type="predicted"/>
<dbReference type="EMBL" id="WIXP02000016">
    <property type="protein sequence ID" value="KAF6198009.1"/>
    <property type="molecule type" value="Genomic_DNA"/>
</dbReference>
<dbReference type="OrthoDB" id="6612506at2759"/>
<dbReference type="InterPro" id="IPR012337">
    <property type="entry name" value="RNaseH-like_sf"/>
</dbReference>
<evidence type="ECO:0000313" key="2">
    <source>
        <dbReference type="Proteomes" id="UP000466442"/>
    </source>
</evidence>
<gene>
    <name evidence="1" type="ORF">GE061_007754</name>
</gene>
<dbReference type="InterPro" id="IPR036397">
    <property type="entry name" value="RNaseH_sf"/>
</dbReference>
<dbReference type="GO" id="GO:0003676">
    <property type="term" value="F:nucleic acid binding"/>
    <property type="evidence" value="ECO:0007669"/>
    <property type="project" value="InterPro"/>
</dbReference>
<evidence type="ECO:0000313" key="1">
    <source>
        <dbReference type="EMBL" id="KAF6198009.1"/>
    </source>
</evidence>
<dbReference type="Gene3D" id="3.30.420.10">
    <property type="entry name" value="Ribonuclease H-like superfamily/Ribonuclease H"/>
    <property type="match status" value="1"/>
</dbReference>
<dbReference type="SUPFAM" id="SSF53098">
    <property type="entry name" value="Ribonuclease H-like"/>
    <property type="match status" value="1"/>
</dbReference>
<dbReference type="Proteomes" id="UP000466442">
    <property type="component" value="Linkage Group LG16"/>
</dbReference>